<reference evidence="19 20" key="1">
    <citation type="submission" date="2018-02" db="EMBL/GenBank/DDBJ databases">
        <authorList>
            <person name="Cohen D.B."/>
            <person name="Kent A.D."/>
        </authorList>
    </citation>
    <scope>NUCLEOTIDE SEQUENCE [LARGE SCALE GENOMIC DNA]</scope>
    <source>
        <strain evidence="19 20">CCAP 1448/3</strain>
    </source>
</reference>
<dbReference type="Pfam" id="PF05199">
    <property type="entry name" value="GMC_oxred_C"/>
    <property type="match status" value="1"/>
</dbReference>
<evidence type="ECO:0000256" key="15">
    <source>
        <dbReference type="ARBA" id="ARBA00049778"/>
    </source>
</evidence>
<protein>
    <recommendedName>
        <fullName evidence="14">Cholesterol oxidase</fullName>
        <ecNumber evidence="13">1.1.3.6</ecNumber>
        <ecNumber evidence="11">5.3.3.1</ecNumber>
    </recommendedName>
    <alternativeName>
        <fullName evidence="15">Cholesterol isomerase</fullName>
    </alternativeName>
</protein>
<dbReference type="EC" id="5.3.3.1" evidence="11"/>
<evidence type="ECO:0000256" key="3">
    <source>
        <dbReference type="ARBA" id="ARBA00022548"/>
    </source>
</evidence>
<evidence type="ECO:0000256" key="12">
    <source>
        <dbReference type="ARBA" id="ARBA00049645"/>
    </source>
</evidence>
<dbReference type="InterPro" id="IPR036188">
    <property type="entry name" value="FAD/NAD-bd_sf"/>
</dbReference>
<keyword evidence="5" id="KW-0274">FAD</keyword>
<evidence type="ECO:0000256" key="10">
    <source>
        <dbReference type="ARBA" id="ARBA00023235"/>
    </source>
</evidence>
<evidence type="ECO:0000256" key="13">
    <source>
        <dbReference type="ARBA" id="ARBA00049723"/>
    </source>
</evidence>
<dbReference type="Gene3D" id="3.30.410.10">
    <property type="entry name" value="Cholesterol Oxidase, domain 2"/>
    <property type="match status" value="1"/>
</dbReference>
<dbReference type="GO" id="GO:0016995">
    <property type="term" value="F:cholesterol oxidase activity"/>
    <property type="evidence" value="ECO:0007669"/>
    <property type="project" value="UniProtKB-EC"/>
</dbReference>
<dbReference type="SUPFAM" id="SSF51905">
    <property type="entry name" value="FAD/NAD(P)-binding domain"/>
    <property type="match status" value="1"/>
</dbReference>
<comment type="similarity">
    <text evidence="2">Belongs to the GMC oxidoreductase family.</text>
</comment>
<dbReference type="PANTHER" id="PTHR47470">
    <property type="entry name" value="CHOLESTEROL OXIDASE"/>
    <property type="match status" value="1"/>
</dbReference>
<name>A0A2T1BXK0_9CYAN</name>
<gene>
    <name evidence="19" type="ORF">C7B64_21935</name>
</gene>
<evidence type="ECO:0000256" key="6">
    <source>
        <dbReference type="ARBA" id="ARBA00023002"/>
    </source>
</evidence>
<dbReference type="InterPro" id="IPR052542">
    <property type="entry name" value="Cholesterol_Oxidase"/>
</dbReference>
<dbReference type="GO" id="GO:0004769">
    <property type="term" value="F:steroid Delta-isomerase activity"/>
    <property type="evidence" value="ECO:0007669"/>
    <property type="project" value="UniProtKB-EC"/>
</dbReference>
<dbReference type="GO" id="GO:0008203">
    <property type="term" value="P:cholesterol metabolic process"/>
    <property type="evidence" value="ECO:0007669"/>
    <property type="project" value="UniProtKB-KW"/>
</dbReference>
<keyword evidence="3" id="KW-0153">Cholesterol metabolism</keyword>
<dbReference type="Pfam" id="PF00732">
    <property type="entry name" value="GMC_oxred_N"/>
    <property type="match status" value="1"/>
</dbReference>
<evidence type="ECO:0000256" key="2">
    <source>
        <dbReference type="ARBA" id="ARBA00010790"/>
    </source>
</evidence>
<dbReference type="Proteomes" id="UP000238762">
    <property type="component" value="Unassembled WGS sequence"/>
</dbReference>
<feature type="domain" description="Glucose-methanol-choline oxidoreductase C-terminal" evidence="18">
    <location>
        <begin position="428"/>
        <end position="519"/>
    </location>
</feature>
<comment type="caution">
    <text evidence="19">The sequence shown here is derived from an EMBL/GenBank/DDBJ whole genome shotgun (WGS) entry which is preliminary data.</text>
</comment>
<accession>A0A2T1BXK0</accession>
<evidence type="ECO:0000256" key="8">
    <source>
        <dbReference type="ARBA" id="ARBA00023166"/>
    </source>
</evidence>
<sequence>MLPKNYKRRQFIQTTASFSAGLAASLVYPHRTIASDDFVEAIVIGSGFGGAIAALRLGQAGVRTLIIERGRRWPITSSQNTFATFNNPDGRAAWLSPKTVFQNDVDVYTGVFETLQEDGIIVVNGAGWGGGSLAYNAITYQPKREIFYQVFSPEVVNYDELASVYYPRVQKMLKPSPIPPDVLATSYYGKTRFFMDNAQKAGLPSFLLDLALDWDTVRQEINGTKAASVIDGQCWWGVNSGAKNSLDKNYLPQAEKTGYVNVVTLHIVTEISKVRGEQKYRVHCTEINESGGVIRQKTFTCRYLFLAAGSVGTSKLLVKAKAKGTLPNLNNHIGRHWGTNGDNITTRTDLGPVTGNGGTAGAAIELLTGNNPIVVESLELGINPDGVHSCLGLGIPRPAGKFQYNPTTDSVGLRWPTQADNRVVRKTERLFEVLDASLTGRKPKHRTKEGMVPDSINSPTSTNNDAAISGHPLGGAVMGKACDPYGRVYGNPGLYVVDGALIPGSTACTNPSFTIAALAERCLDRIIAQDIKG</sequence>
<dbReference type="RefSeq" id="WP_106291400.1">
    <property type="nucleotide sequence ID" value="NZ_CAWNTC010000206.1"/>
</dbReference>
<dbReference type="Gene3D" id="3.50.50.60">
    <property type="entry name" value="FAD/NAD(P)-binding domain"/>
    <property type="match status" value="1"/>
</dbReference>
<dbReference type="InterPro" id="IPR007867">
    <property type="entry name" value="GMC_OxRtase_C"/>
</dbReference>
<organism evidence="19 20">
    <name type="scientific">Merismopedia glauca CCAP 1448/3</name>
    <dbReference type="NCBI Taxonomy" id="1296344"/>
    <lineage>
        <taxon>Bacteria</taxon>
        <taxon>Bacillati</taxon>
        <taxon>Cyanobacteriota</taxon>
        <taxon>Cyanophyceae</taxon>
        <taxon>Synechococcales</taxon>
        <taxon>Merismopediaceae</taxon>
        <taxon>Merismopedia</taxon>
    </lineage>
</organism>
<dbReference type="SUPFAM" id="SSF54373">
    <property type="entry name" value="FAD-linked reductases, C-terminal domain"/>
    <property type="match status" value="1"/>
</dbReference>
<evidence type="ECO:0000313" key="20">
    <source>
        <dbReference type="Proteomes" id="UP000238762"/>
    </source>
</evidence>
<dbReference type="OrthoDB" id="517968at2"/>
<evidence type="ECO:0000259" key="18">
    <source>
        <dbReference type="Pfam" id="PF05199"/>
    </source>
</evidence>
<feature type="domain" description="Glucose-methanol-choline oxidoreductase N-terminal" evidence="17">
    <location>
        <begin position="109"/>
        <end position="319"/>
    </location>
</feature>
<feature type="region of interest" description="Disordered" evidence="16">
    <location>
        <begin position="443"/>
        <end position="463"/>
    </location>
</feature>
<evidence type="ECO:0000313" key="19">
    <source>
        <dbReference type="EMBL" id="PSB00746.1"/>
    </source>
</evidence>
<comment type="cofactor">
    <cofactor evidence="1">
        <name>FAD</name>
        <dbReference type="ChEBI" id="CHEBI:57692"/>
    </cofactor>
</comment>
<dbReference type="GO" id="GO:0050660">
    <property type="term" value="F:flavin adenine dinucleotide binding"/>
    <property type="evidence" value="ECO:0007669"/>
    <property type="project" value="InterPro"/>
</dbReference>
<keyword evidence="4" id="KW-0285">Flavoprotein</keyword>
<dbReference type="EMBL" id="PVWJ01000165">
    <property type="protein sequence ID" value="PSB00746.1"/>
    <property type="molecule type" value="Genomic_DNA"/>
</dbReference>
<evidence type="ECO:0000256" key="16">
    <source>
        <dbReference type="SAM" id="MobiDB-lite"/>
    </source>
</evidence>
<keyword evidence="9" id="KW-0753">Steroid metabolism</keyword>
<dbReference type="InterPro" id="IPR000172">
    <property type="entry name" value="GMC_OxRdtase_N"/>
</dbReference>
<reference evidence="19 20" key="2">
    <citation type="submission" date="2018-03" db="EMBL/GenBank/DDBJ databases">
        <title>The ancient ancestry and fast evolution of plastids.</title>
        <authorList>
            <person name="Moore K.R."/>
            <person name="Magnabosco C."/>
            <person name="Momper L."/>
            <person name="Gold D.A."/>
            <person name="Bosak T."/>
            <person name="Fournier G.P."/>
        </authorList>
    </citation>
    <scope>NUCLEOTIDE SEQUENCE [LARGE SCALE GENOMIC DNA]</scope>
    <source>
        <strain evidence="19 20">CCAP 1448/3</strain>
    </source>
</reference>
<keyword evidence="7" id="KW-0443">Lipid metabolism</keyword>
<keyword evidence="20" id="KW-1185">Reference proteome</keyword>
<evidence type="ECO:0000256" key="11">
    <source>
        <dbReference type="ARBA" id="ARBA00038856"/>
    </source>
</evidence>
<evidence type="ECO:0000256" key="9">
    <source>
        <dbReference type="ARBA" id="ARBA00023221"/>
    </source>
</evidence>
<evidence type="ECO:0000256" key="7">
    <source>
        <dbReference type="ARBA" id="ARBA00023098"/>
    </source>
</evidence>
<evidence type="ECO:0000256" key="4">
    <source>
        <dbReference type="ARBA" id="ARBA00022630"/>
    </source>
</evidence>
<evidence type="ECO:0000259" key="17">
    <source>
        <dbReference type="Pfam" id="PF00732"/>
    </source>
</evidence>
<evidence type="ECO:0000256" key="5">
    <source>
        <dbReference type="ARBA" id="ARBA00022827"/>
    </source>
</evidence>
<proteinExistence type="inferred from homology"/>
<dbReference type="EC" id="1.1.3.6" evidence="13"/>
<evidence type="ECO:0000256" key="1">
    <source>
        <dbReference type="ARBA" id="ARBA00001974"/>
    </source>
</evidence>
<comment type="pathway">
    <text evidence="12">Steroid metabolism; cholesterol degradation.</text>
</comment>
<keyword evidence="6" id="KW-0560">Oxidoreductase</keyword>
<dbReference type="PANTHER" id="PTHR47470:SF1">
    <property type="entry name" value="FAD-DEPENDENT OXIDOREDUCTASE 2 FAD BINDING DOMAIN-CONTAINING PROTEIN"/>
    <property type="match status" value="1"/>
</dbReference>
<evidence type="ECO:0000256" key="14">
    <source>
        <dbReference type="ARBA" id="ARBA00049744"/>
    </source>
</evidence>
<keyword evidence="10" id="KW-0413">Isomerase</keyword>
<dbReference type="AlphaFoldDB" id="A0A2T1BXK0"/>
<keyword evidence="8" id="KW-1207">Sterol metabolism</keyword>